<gene>
    <name evidence="1" type="ORF">FLK61_33855</name>
    <name evidence="2" type="ORF">FLK61_34150</name>
</gene>
<accession>A0A859FEE4</accession>
<proteinExistence type="predicted"/>
<evidence type="ECO:0000313" key="2">
    <source>
        <dbReference type="EMBL" id="QKS71723.1"/>
    </source>
</evidence>
<dbReference type="AlphaFoldDB" id="A0A859FEE4"/>
<dbReference type="Pfam" id="PF05133">
    <property type="entry name" value="SPP1_portal"/>
    <property type="match status" value="1"/>
</dbReference>
<evidence type="ECO:0000313" key="1">
    <source>
        <dbReference type="EMBL" id="QKS71670.1"/>
    </source>
</evidence>
<dbReference type="PIRSF" id="PIRSF011911">
    <property type="entry name" value="A118_put_portal"/>
    <property type="match status" value="1"/>
</dbReference>
<name>A0A859FEE4_9BACI</name>
<dbReference type="Proteomes" id="UP000318138">
    <property type="component" value="Chromosome"/>
</dbReference>
<sequence length="493" mass="56216">MFANVVSKIRGWLHKMKLIKSVQKITKREDVVATEKFYDHIDVWRQLYQGHYSEWHDVRYHTLNGEQKRKMKTLNLPKVLSQEMATLVFNEKCDISIDTGEGAFADSVKDVLEANGFDKHYQNYLEYMFAMGGMVTKVYVEDKEIKISYVSAECFVPITYNGRTVTEGAFLTVTTHKDYKFTLVESHLWIDGNYTIRNELYRDAKGSKDLGTLVPLSTLYEDLEDEVVIKDMSRPMFVYTKPNIANNIEIDSNMGISLFANALDTIHTIDDLVDSFYREFKLGKKKIIVGAQAIKHHIDADGDSRQYFDTDNEVYEAFNFGDASEDMIKEINFDLRVNEHIEAINAQLEILCLQTGFSPGTFTFEATGLKTATEVISENSKTYKTRSSHITLIEEGIKELIATIKDVAALYNIFTGPDKYEVKVNFDDSIAEDRSTNASYWTSLVGSGLASKLQAIQKVQKVTEEEAIVILEQIAKEQNAMQDAEVFNNEDLE</sequence>
<organism evidence="2 3">
    <name type="scientific">Paenalkalicoccus suaedae</name>
    <dbReference type="NCBI Taxonomy" id="2592382"/>
    <lineage>
        <taxon>Bacteria</taxon>
        <taxon>Bacillati</taxon>
        <taxon>Bacillota</taxon>
        <taxon>Bacilli</taxon>
        <taxon>Bacillales</taxon>
        <taxon>Bacillaceae</taxon>
        <taxon>Paenalkalicoccus</taxon>
    </lineage>
</organism>
<dbReference type="KEGG" id="psua:FLK61_34150"/>
<dbReference type="KEGG" id="psua:FLK61_33855"/>
<dbReference type="InterPro" id="IPR006432">
    <property type="entry name" value="Phage_portal_A118-type"/>
</dbReference>
<reference evidence="2" key="2">
    <citation type="submission" date="2020-05" db="EMBL/GenBank/DDBJ databases">
        <title>Bacillus alkalisoli sp. nov. isolated from saline soil.</title>
        <authorList>
            <person name="Sun J.-Q."/>
            <person name="Xu L."/>
        </authorList>
    </citation>
    <scope>NUCLEOTIDE SEQUENCE</scope>
    <source>
        <strain evidence="2 3">M4U3P1</strain>
    </source>
</reference>
<evidence type="ECO:0000313" key="3">
    <source>
        <dbReference type="Proteomes" id="UP000318138"/>
    </source>
</evidence>
<dbReference type="EMBL" id="CP041372">
    <property type="protein sequence ID" value="QKS71723.1"/>
    <property type="molecule type" value="Genomic_DNA"/>
</dbReference>
<dbReference type="NCBIfam" id="TIGR01542">
    <property type="entry name" value="A118_put_portal"/>
    <property type="match status" value="1"/>
</dbReference>
<protein>
    <submittedName>
        <fullName evidence="2">Phage portal protein</fullName>
    </submittedName>
</protein>
<dbReference type="InterPro" id="IPR021145">
    <property type="entry name" value="Portal_protein_SPP1_Gp6-like"/>
</dbReference>
<dbReference type="EMBL" id="CP041372">
    <property type="protein sequence ID" value="QKS71670.1"/>
    <property type="molecule type" value="Genomic_DNA"/>
</dbReference>
<reference evidence="3" key="1">
    <citation type="submission" date="2019-07" db="EMBL/GenBank/DDBJ databases">
        <title>Bacillus alkalisoli sp. nov. isolated from saline soil.</title>
        <authorList>
            <person name="Sun J.-Q."/>
            <person name="Xu L."/>
        </authorList>
    </citation>
    <scope>NUCLEOTIDE SEQUENCE [LARGE SCALE GENOMIC DNA]</scope>
    <source>
        <strain evidence="3">M4U3P1</strain>
    </source>
</reference>
<keyword evidence="3" id="KW-1185">Reference proteome</keyword>